<feature type="domain" description="ER-bound oxygenase mpaB/mpaB'/Rubber oxygenase catalytic" evidence="1">
    <location>
        <begin position="121"/>
        <end position="347"/>
    </location>
</feature>
<gene>
    <name evidence="2" type="ORF">F5X71_00855</name>
</gene>
<protein>
    <submittedName>
        <fullName evidence="2">DUF2236 domain-containing protein</fullName>
    </submittedName>
</protein>
<dbReference type="GO" id="GO:0016491">
    <property type="term" value="F:oxidoreductase activity"/>
    <property type="evidence" value="ECO:0007669"/>
    <property type="project" value="InterPro"/>
</dbReference>
<evidence type="ECO:0000259" key="1">
    <source>
        <dbReference type="Pfam" id="PF09995"/>
    </source>
</evidence>
<dbReference type="Pfam" id="PF09995">
    <property type="entry name" value="MPAB_Lcp_cat"/>
    <property type="match status" value="1"/>
</dbReference>
<dbReference type="RefSeq" id="WP_167460224.1">
    <property type="nucleotide sequence ID" value="NZ_CP046171.1"/>
</dbReference>
<evidence type="ECO:0000313" key="2">
    <source>
        <dbReference type="EMBL" id="QIS01071.1"/>
    </source>
</evidence>
<dbReference type="AlphaFoldDB" id="A0A6G9XJI2"/>
<dbReference type="InterPro" id="IPR037473">
    <property type="entry name" value="Lcp-like"/>
</dbReference>
<accession>A0A6G9XJI2</accession>
<sequence>MAHDNQKLPTPQLFTEFPFKYAVPVLAPGDLSCTAAQRDSFRRFTQVGDPLADDVVAMFKRLPVGEGRRMFEIAVERGIDAVPNPPAELTAFFDQVEADPYWLDWDKIDRGARVVGRTSVWGGIAMGMFALMGGYLASRADKTLVGTGDLDAMAPRRLAETTQWWLDVTTPGGLRRNAVGYKSVLRVRLMHALVRAGMNRRPDWDYEAWDHPVNQVLTVGTLGLFSMANLVGAQALGLRFSAKEKDAVFQLWRYVGFLLGIDQEILPTCETDTWRAFWILADTEFIPDADSQRLAQALIPAAGGLFIDNTTAPRRAVRALITSYMVAYSRIILGRSNADFLGLPDNRFFQGAVLATAVVNGALEVPRRILPGATRFSENLGARVRTRLVRGSIARNGGDRTYARHDTYARPVLRAG</sequence>
<reference evidence="2 3" key="1">
    <citation type="journal article" date="2019" name="ACS Chem. Biol.">
        <title>Identification and Mobilization of a Cryptic Antibiotic Biosynthesis Gene Locus from a Human-Pathogenic Nocardia Isolate.</title>
        <authorList>
            <person name="Herisse M."/>
            <person name="Ishida K."/>
            <person name="Porter J.L."/>
            <person name="Howden B."/>
            <person name="Hertweck C."/>
            <person name="Stinear T.P."/>
            <person name="Pidot S.J."/>
        </authorList>
    </citation>
    <scope>NUCLEOTIDE SEQUENCE [LARGE SCALE GENOMIC DNA]</scope>
    <source>
        <strain evidence="2 3">AUSMDU00024985</strain>
    </source>
</reference>
<dbReference type="EMBL" id="CP046171">
    <property type="protein sequence ID" value="QIS01071.1"/>
    <property type="molecule type" value="Genomic_DNA"/>
</dbReference>
<proteinExistence type="predicted"/>
<organism evidence="2 3">
    <name type="scientific">Nocardia brasiliensis</name>
    <dbReference type="NCBI Taxonomy" id="37326"/>
    <lineage>
        <taxon>Bacteria</taxon>
        <taxon>Bacillati</taxon>
        <taxon>Actinomycetota</taxon>
        <taxon>Actinomycetes</taxon>
        <taxon>Mycobacteriales</taxon>
        <taxon>Nocardiaceae</taxon>
        <taxon>Nocardia</taxon>
    </lineage>
</organism>
<name>A0A6G9XJI2_NOCBR</name>
<dbReference type="InterPro" id="IPR018713">
    <property type="entry name" value="MPAB/Lcp_cat_dom"/>
</dbReference>
<dbReference type="PANTHER" id="PTHR37539">
    <property type="entry name" value="SECRETED PROTEIN-RELATED"/>
    <property type="match status" value="1"/>
</dbReference>
<dbReference type="Proteomes" id="UP000501705">
    <property type="component" value="Chromosome"/>
</dbReference>
<evidence type="ECO:0000313" key="3">
    <source>
        <dbReference type="Proteomes" id="UP000501705"/>
    </source>
</evidence>
<dbReference type="PANTHER" id="PTHR37539:SF1">
    <property type="entry name" value="ER-BOUND OXYGENASE MPAB_MPAB'_RUBBER OXYGENASE CATALYTIC DOMAIN-CONTAINING PROTEIN"/>
    <property type="match status" value="1"/>
</dbReference>